<keyword evidence="5" id="KW-0539">Nucleus</keyword>
<feature type="region of interest" description="Disordered" evidence="6">
    <location>
        <begin position="26"/>
        <end position="94"/>
    </location>
</feature>
<feature type="compositionally biased region" description="Basic and acidic residues" evidence="6">
    <location>
        <begin position="32"/>
        <end position="49"/>
    </location>
</feature>
<dbReference type="Gene3D" id="1.25.10.10">
    <property type="entry name" value="Leucine-rich Repeat Variant"/>
    <property type="match status" value="1"/>
</dbReference>
<feature type="region of interest" description="Disordered" evidence="6">
    <location>
        <begin position="588"/>
        <end position="648"/>
    </location>
</feature>
<reference evidence="8 9" key="1">
    <citation type="submission" date="2023-09" db="EMBL/GenBank/DDBJ databases">
        <title>Pangenome analysis of Batrachochytrium dendrobatidis and related Chytrids.</title>
        <authorList>
            <person name="Yacoub M.N."/>
            <person name="Stajich J.E."/>
            <person name="James T.Y."/>
        </authorList>
    </citation>
    <scope>NUCLEOTIDE SEQUENCE [LARGE SCALE GENOMIC DNA]</scope>
    <source>
        <strain evidence="8 9">JEL0888</strain>
    </source>
</reference>
<dbReference type="Proteomes" id="UP001527925">
    <property type="component" value="Unassembled WGS sequence"/>
</dbReference>
<dbReference type="PANTHER" id="PTHR14978">
    <property type="entry name" value="BETA-CATENIN-LIKE PROTEIN 1 NUCLEAR ASSOCIATED PROTEIN"/>
    <property type="match status" value="1"/>
</dbReference>
<evidence type="ECO:0000313" key="9">
    <source>
        <dbReference type="Proteomes" id="UP001527925"/>
    </source>
</evidence>
<feature type="compositionally biased region" description="Polar residues" evidence="6">
    <location>
        <begin position="633"/>
        <end position="648"/>
    </location>
</feature>
<evidence type="ECO:0000256" key="3">
    <source>
        <dbReference type="ARBA" id="ARBA00022737"/>
    </source>
</evidence>
<dbReference type="InterPro" id="IPR016024">
    <property type="entry name" value="ARM-type_fold"/>
</dbReference>
<dbReference type="EMBL" id="JADGIZ020000023">
    <property type="protein sequence ID" value="KAL2915533.1"/>
    <property type="molecule type" value="Genomic_DNA"/>
</dbReference>
<organism evidence="8 9">
    <name type="scientific">Polyrhizophydium stewartii</name>
    <dbReference type="NCBI Taxonomy" id="2732419"/>
    <lineage>
        <taxon>Eukaryota</taxon>
        <taxon>Fungi</taxon>
        <taxon>Fungi incertae sedis</taxon>
        <taxon>Chytridiomycota</taxon>
        <taxon>Chytridiomycota incertae sedis</taxon>
        <taxon>Chytridiomycetes</taxon>
        <taxon>Rhizophydiales</taxon>
        <taxon>Rhizophydiales incertae sedis</taxon>
        <taxon>Polyrhizophydium</taxon>
    </lineage>
</organism>
<keyword evidence="4" id="KW-0175">Coiled coil</keyword>
<keyword evidence="2" id="KW-0597">Phosphoprotein</keyword>
<feature type="domain" description="Beta-catenin-like protein 1 N-terminal" evidence="7">
    <location>
        <begin position="91"/>
        <end position="197"/>
    </location>
</feature>
<dbReference type="PANTHER" id="PTHR14978:SF0">
    <property type="entry name" value="BETA-CATENIN-LIKE PROTEIN 1"/>
    <property type="match status" value="1"/>
</dbReference>
<gene>
    <name evidence="8" type="ORF">HK105_204935</name>
</gene>
<evidence type="ECO:0000256" key="1">
    <source>
        <dbReference type="ARBA" id="ARBA00004123"/>
    </source>
</evidence>
<feature type="compositionally biased region" description="Basic and acidic residues" evidence="6">
    <location>
        <begin position="615"/>
        <end position="626"/>
    </location>
</feature>
<keyword evidence="3" id="KW-0677">Repeat</keyword>
<name>A0ABR4N7L3_9FUNG</name>
<protein>
    <recommendedName>
        <fullName evidence="7">Beta-catenin-like protein 1 N-terminal domain-containing protein</fullName>
    </recommendedName>
</protein>
<dbReference type="InterPro" id="IPR013180">
    <property type="entry name" value="CTNNBL1_N"/>
</dbReference>
<dbReference type="InterPro" id="IPR011989">
    <property type="entry name" value="ARM-like"/>
</dbReference>
<dbReference type="Pfam" id="PF08216">
    <property type="entry name" value="CTNNBL"/>
    <property type="match status" value="1"/>
</dbReference>
<comment type="caution">
    <text evidence="8">The sequence shown here is derived from an EMBL/GenBank/DDBJ whole genome shotgun (WGS) entry which is preliminary data.</text>
</comment>
<sequence>MNIDSFFKAPGAASAGRLKRQQALGSLSAAKRSREDELTIRETTDEEFRASWGVGSSTAKRTGPDGRVGGRDAGGSAADDVGEPRLHGSGASAERQRIMDIVDAGEDMPEGVDLQSLKRMLLRFEKVLTKNQDLRSKYADQPLKYLDSETDLAEEIKALTTLSSVPELYPTLIDLSSHASILALLSHENTDITIAAIALLDELTDEDLVAETTGDAAEGVAALVAALVEKDALPLLVSNLGRLNEDKPDEKQGIFNTLSVIENFLSIDPTLAERIVDSTSIIPWILGRIAVKGFDSVRQYASELLAILLQTSRANRARVHDLDGVDTLLRVLASYRRKDPKDADETEFMENVFDALCLCLAEPPAKTKFVDAEGLELMLMMIKEKKMSRMRAIKVIDHALLGEQTAAAAQHFVEILGLKTLFAALMKKGTKKYKKEYPDYSPREEDEHLVSIIASLLGALAQREHRDRLLFKFIESEFEKSARLLELHGEYAERVRHADTLIAARKRRARQDPDYEDDIAQDEVAEYMERLDAGLFTLQLATLIIAYCCDESYEIRDWTMARLAEKGIATSTLEAILNEYADNLGDKDADEDADDATRAAADAQRSQVRRLARSLVEEHDRPESQKRAIGSSFEETQGEAQTQNGQDE</sequence>
<keyword evidence="9" id="KW-1185">Reference proteome</keyword>
<evidence type="ECO:0000256" key="6">
    <source>
        <dbReference type="SAM" id="MobiDB-lite"/>
    </source>
</evidence>
<evidence type="ECO:0000256" key="5">
    <source>
        <dbReference type="ARBA" id="ARBA00023242"/>
    </source>
</evidence>
<evidence type="ECO:0000259" key="7">
    <source>
        <dbReference type="SMART" id="SM01156"/>
    </source>
</evidence>
<accession>A0ABR4N7L3</accession>
<dbReference type="SMART" id="SM01156">
    <property type="entry name" value="DUF1716"/>
    <property type="match status" value="1"/>
</dbReference>
<evidence type="ECO:0000256" key="4">
    <source>
        <dbReference type="ARBA" id="ARBA00023054"/>
    </source>
</evidence>
<evidence type="ECO:0000313" key="8">
    <source>
        <dbReference type="EMBL" id="KAL2915533.1"/>
    </source>
</evidence>
<evidence type="ECO:0000256" key="2">
    <source>
        <dbReference type="ARBA" id="ARBA00022553"/>
    </source>
</evidence>
<dbReference type="SUPFAM" id="SSF48371">
    <property type="entry name" value="ARM repeat"/>
    <property type="match status" value="1"/>
</dbReference>
<comment type="subcellular location">
    <subcellularLocation>
        <location evidence="1">Nucleus</location>
    </subcellularLocation>
</comment>
<dbReference type="InterPro" id="IPR039678">
    <property type="entry name" value="CTNNBL1"/>
</dbReference>
<proteinExistence type="predicted"/>